<keyword evidence="1" id="KW-0597">Phosphoprotein</keyword>
<dbReference type="GO" id="GO:0006355">
    <property type="term" value="P:regulation of DNA-templated transcription"/>
    <property type="evidence" value="ECO:0007669"/>
    <property type="project" value="InterPro"/>
</dbReference>
<evidence type="ECO:0000313" key="7">
    <source>
        <dbReference type="EMBL" id="CAB4912859.1"/>
    </source>
</evidence>
<sequence length="224" mass="24360">MSGRVLIVEDDETIGAVMARALGAEGYETRWVRSGEAALTSLDGVVLVLLDLGLPGLDGVEVCRRIRRIDATLPVIMLTARQDEIDVVVGLDAGASDYVRKPFGLPELLARVRARLRGAPGVPVADLIIGDLRVDPAARRAWVGDVEIELRAKEFDVLHVLAREAGRVVTRDRLMSEVWDDDGIGSTKTLDVTMASLRRKLGEEPGGPSRIGTLRGVGYRFERP</sequence>
<keyword evidence="2" id="KW-0902">Two-component regulatory system</keyword>
<gene>
    <name evidence="6" type="ORF">UFOPK2754_00916</name>
    <name evidence="7" type="ORF">UFOPK3543_01624</name>
</gene>
<dbReference type="CDD" id="cd00383">
    <property type="entry name" value="trans_reg_C"/>
    <property type="match status" value="1"/>
</dbReference>
<dbReference type="PANTHER" id="PTHR48111">
    <property type="entry name" value="REGULATOR OF RPOS"/>
    <property type="match status" value="1"/>
</dbReference>
<dbReference type="InterPro" id="IPR036388">
    <property type="entry name" value="WH-like_DNA-bd_sf"/>
</dbReference>
<proteinExistence type="predicted"/>
<dbReference type="InterPro" id="IPR011006">
    <property type="entry name" value="CheY-like_superfamily"/>
</dbReference>
<accession>A0A6J7HAT0</accession>
<evidence type="ECO:0000259" key="4">
    <source>
        <dbReference type="PROSITE" id="PS50110"/>
    </source>
</evidence>
<evidence type="ECO:0000256" key="3">
    <source>
        <dbReference type="ARBA" id="ARBA00023125"/>
    </source>
</evidence>
<dbReference type="InterPro" id="IPR039420">
    <property type="entry name" value="WalR-like"/>
</dbReference>
<dbReference type="GO" id="GO:0000976">
    <property type="term" value="F:transcription cis-regulatory region binding"/>
    <property type="evidence" value="ECO:0007669"/>
    <property type="project" value="TreeGrafter"/>
</dbReference>
<name>A0A6J7HAT0_9ZZZZ</name>
<evidence type="ECO:0000313" key="6">
    <source>
        <dbReference type="EMBL" id="CAB4737340.1"/>
    </source>
</evidence>
<dbReference type="GO" id="GO:0000156">
    <property type="term" value="F:phosphorelay response regulator activity"/>
    <property type="evidence" value="ECO:0007669"/>
    <property type="project" value="TreeGrafter"/>
</dbReference>
<feature type="domain" description="Response regulatory" evidence="4">
    <location>
        <begin position="4"/>
        <end position="116"/>
    </location>
</feature>
<dbReference type="Gene3D" id="1.10.10.10">
    <property type="entry name" value="Winged helix-like DNA-binding domain superfamily/Winged helix DNA-binding domain"/>
    <property type="match status" value="1"/>
</dbReference>
<keyword evidence="3" id="KW-0238">DNA-binding</keyword>
<dbReference type="SMART" id="SM00862">
    <property type="entry name" value="Trans_reg_C"/>
    <property type="match status" value="1"/>
</dbReference>
<dbReference type="Gene3D" id="3.40.50.2300">
    <property type="match status" value="1"/>
</dbReference>
<dbReference type="Gene3D" id="6.10.250.690">
    <property type="match status" value="1"/>
</dbReference>
<dbReference type="PROSITE" id="PS51755">
    <property type="entry name" value="OMPR_PHOB"/>
    <property type="match status" value="1"/>
</dbReference>
<organism evidence="7">
    <name type="scientific">freshwater metagenome</name>
    <dbReference type="NCBI Taxonomy" id="449393"/>
    <lineage>
        <taxon>unclassified sequences</taxon>
        <taxon>metagenomes</taxon>
        <taxon>ecological metagenomes</taxon>
    </lineage>
</organism>
<dbReference type="GO" id="GO:0005829">
    <property type="term" value="C:cytosol"/>
    <property type="evidence" value="ECO:0007669"/>
    <property type="project" value="TreeGrafter"/>
</dbReference>
<evidence type="ECO:0000256" key="2">
    <source>
        <dbReference type="ARBA" id="ARBA00023012"/>
    </source>
</evidence>
<dbReference type="InterPro" id="IPR001867">
    <property type="entry name" value="OmpR/PhoB-type_DNA-bd"/>
</dbReference>
<reference evidence="7" key="1">
    <citation type="submission" date="2020-05" db="EMBL/GenBank/DDBJ databases">
        <authorList>
            <person name="Chiriac C."/>
            <person name="Salcher M."/>
            <person name="Ghai R."/>
            <person name="Kavagutti S V."/>
        </authorList>
    </citation>
    <scope>NUCLEOTIDE SEQUENCE</scope>
</reference>
<evidence type="ECO:0000256" key="1">
    <source>
        <dbReference type="ARBA" id="ARBA00022553"/>
    </source>
</evidence>
<dbReference type="PROSITE" id="PS50110">
    <property type="entry name" value="RESPONSE_REGULATORY"/>
    <property type="match status" value="1"/>
</dbReference>
<dbReference type="EMBL" id="CAFBMH010000058">
    <property type="protein sequence ID" value="CAB4912859.1"/>
    <property type="molecule type" value="Genomic_DNA"/>
</dbReference>
<dbReference type="InterPro" id="IPR001789">
    <property type="entry name" value="Sig_transdc_resp-reg_receiver"/>
</dbReference>
<dbReference type="PANTHER" id="PTHR48111:SF40">
    <property type="entry name" value="PHOSPHATE REGULON TRANSCRIPTIONAL REGULATORY PROTEIN PHOB"/>
    <property type="match status" value="1"/>
</dbReference>
<evidence type="ECO:0000259" key="5">
    <source>
        <dbReference type="PROSITE" id="PS51755"/>
    </source>
</evidence>
<dbReference type="GO" id="GO:0032993">
    <property type="term" value="C:protein-DNA complex"/>
    <property type="evidence" value="ECO:0007669"/>
    <property type="project" value="TreeGrafter"/>
</dbReference>
<dbReference type="Pfam" id="PF00486">
    <property type="entry name" value="Trans_reg_C"/>
    <property type="match status" value="1"/>
</dbReference>
<feature type="domain" description="OmpR/PhoB-type" evidence="5">
    <location>
        <begin position="124"/>
        <end position="223"/>
    </location>
</feature>
<dbReference type="SMART" id="SM00448">
    <property type="entry name" value="REC"/>
    <property type="match status" value="1"/>
</dbReference>
<dbReference type="SUPFAM" id="SSF52172">
    <property type="entry name" value="CheY-like"/>
    <property type="match status" value="1"/>
</dbReference>
<dbReference type="AlphaFoldDB" id="A0A6J7HAT0"/>
<dbReference type="Pfam" id="PF00072">
    <property type="entry name" value="Response_reg"/>
    <property type="match status" value="1"/>
</dbReference>
<dbReference type="EMBL" id="CAEZYR010000025">
    <property type="protein sequence ID" value="CAB4737340.1"/>
    <property type="molecule type" value="Genomic_DNA"/>
</dbReference>
<protein>
    <submittedName>
        <fullName evidence="7">Unannotated protein</fullName>
    </submittedName>
</protein>